<sequence length="312" mass="33647">MHVLVTGAGGFVGQCLVRRLLDDAEALPWTRLTLLDVQLPGMPSDPRIHSITGSLAEPEVLAAALVHPAEVVFHLASVPGGLAERDYALGRRVNLDATLALFEGLQRHTRPPRVVFASTIAVYGRLPMAPMDEGAPLRPQLSYGTQKLIGELLLDDFSRRGGLDGIALRLPGIVARPPQPSGLLSAFMSDLFWRLRDGEAFVCPVAAEGTAWWMSAARCVDNLLHAARIPSAALAKRRAITLPVLHLSLGAVVEGLCARFGEDRRQLVSYRPDPALERAFARYPALATPEAQALGFQHDGDLAGLIERTLDG</sequence>
<dbReference type="Gene3D" id="3.40.50.720">
    <property type="entry name" value="NAD(P)-binding Rossmann-like Domain"/>
    <property type="match status" value="1"/>
</dbReference>
<dbReference type="PANTHER" id="PTHR43103">
    <property type="entry name" value="NUCLEOSIDE-DIPHOSPHATE-SUGAR EPIMERASE"/>
    <property type="match status" value="1"/>
</dbReference>
<dbReference type="PANTHER" id="PTHR43103:SF3">
    <property type="entry name" value="ADP-L-GLYCERO-D-MANNO-HEPTOSE-6-EPIMERASE"/>
    <property type="match status" value="1"/>
</dbReference>
<dbReference type="GO" id="GO:0016491">
    <property type="term" value="F:oxidoreductase activity"/>
    <property type="evidence" value="ECO:0007669"/>
    <property type="project" value="UniProtKB-KW"/>
</dbReference>
<keyword evidence="4" id="KW-0560">Oxidoreductase</keyword>
<feature type="domain" description="NAD-dependent epimerase/dehydratase" evidence="3">
    <location>
        <begin position="3"/>
        <end position="212"/>
    </location>
</feature>
<evidence type="ECO:0000259" key="3">
    <source>
        <dbReference type="Pfam" id="PF01370"/>
    </source>
</evidence>
<gene>
    <name evidence="4" type="ORF">QE440_002978</name>
</gene>
<protein>
    <submittedName>
        <fullName evidence="4">Nucleoside-diphosphate-sugar epimerase</fullName>
        <ecNumber evidence="4">1.1.1.410</ecNumber>
    </submittedName>
</protein>
<name>A0AAJ2BRR5_9PSED</name>
<evidence type="ECO:0000256" key="1">
    <source>
        <dbReference type="ARBA" id="ARBA00022857"/>
    </source>
</evidence>
<dbReference type="Gene3D" id="3.90.25.10">
    <property type="entry name" value="UDP-galactose 4-epimerase, domain 1"/>
    <property type="match status" value="1"/>
</dbReference>
<evidence type="ECO:0000313" key="5">
    <source>
        <dbReference type="Proteomes" id="UP001268036"/>
    </source>
</evidence>
<dbReference type="InterPro" id="IPR001509">
    <property type="entry name" value="Epimerase_deHydtase"/>
</dbReference>
<accession>A0AAJ2BRR5</accession>
<evidence type="ECO:0000313" key="4">
    <source>
        <dbReference type="EMBL" id="MDR6235237.1"/>
    </source>
</evidence>
<proteinExistence type="predicted"/>
<keyword evidence="1" id="KW-0521">NADP</keyword>
<dbReference type="EC" id="1.1.1.410" evidence="4"/>
<comment type="caution">
    <text evidence="4">The sequence shown here is derived from an EMBL/GenBank/DDBJ whole genome shotgun (WGS) entry which is preliminary data.</text>
</comment>
<dbReference type="SUPFAM" id="SSF51735">
    <property type="entry name" value="NAD(P)-binding Rossmann-fold domains"/>
    <property type="match status" value="1"/>
</dbReference>
<dbReference type="RefSeq" id="WP_309759668.1">
    <property type="nucleotide sequence ID" value="NZ_JAVJAF010000001.1"/>
</dbReference>
<evidence type="ECO:0000256" key="2">
    <source>
        <dbReference type="ARBA" id="ARBA00023277"/>
    </source>
</evidence>
<organism evidence="4 5">
    <name type="scientific">Pseudomonas oryzihabitans</name>
    <dbReference type="NCBI Taxonomy" id="47885"/>
    <lineage>
        <taxon>Bacteria</taxon>
        <taxon>Pseudomonadati</taxon>
        <taxon>Pseudomonadota</taxon>
        <taxon>Gammaproteobacteria</taxon>
        <taxon>Pseudomonadales</taxon>
        <taxon>Pseudomonadaceae</taxon>
        <taxon>Pseudomonas</taxon>
    </lineage>
</organism>
<dbReference type="InterPro" id="IPR036291">
    <property type="entry name" value="NAD(P)-bd_dom_sf"/>
</dbReference>
<dbReference type="Pfam" id="PF01370">
    <property type="entry name" value="Epimerase"/>
    <property type="match status" value="1"/>
</dbReference>
<dbReference type="Proteomes" id="UP001268036">
    <property type="component" value="Unassembled WGS sequence"/>
</dbReference>
<dbReference type="AlphaFoldDB" id="A0AAJ2BRR5"/>
<dbReference type="EMBL" id="JAVJAF010000001">
    <property type="protein sequence ID" value="MDR6235237.1"/>
    <property type="molecule type" value="Genomic_DNA"/>
</dbReference>
<reference evidence="4" key="1">
    <citation type="submission" date="2023-08" db="EMBL/GenBank/DDBJ databases">
        <title>Functional and genomic diversity of the sorghum phyllosphere microbiome.</title>
        <authorList>
            <person name="Shade A."/>
        </authorList>
    </citation>
    <scope>NUCLEOTIDE SEQUENCE</scope>
    <source>
        <strain evidence="4">SORGH_AS_0201</strain>
    </source>
</reference>
<keyword evidence="2" id="KW-0119">Carbohydrate metabolism</keyword>